<organism evidence="1">
    <name type="scientific">uncultured Caudovirales phage</name>
    <dbReference type="NCBI Taxonomy" id="2100421"/>
    <lineage>
        <taxon>Viruses</taxon>
        <taxon>Duplodnaviria</taxon>
        <taxon>Heunggongvirae</taxon>
        <taxon>Uroviricota</taxon>
        <taxon>Caudoviricetes</taxon>
        <taxon>Peduoviridae</taxon>
        <taxon>Maltschvirus</taxon>
        <taxon>Maltschvirus maltsch</taxon>
    </lineage>
</organism>
<name>A0A6J5TBN4_9CAUD</name>
<dbReference type="EMBL" id="LR797818">
    <property type="protein sequence ID" value="CAB4240918.1"/>
    <property type="molecule type" value="Genomic_DNA"/>
</dbReference>
<proteinExistence type="predicted"/>
<accession>A0A6J5TBN4</accession>
<protein>
    <submittedName>
        <fullName evidence="1">Uncharacterized protein</fullName>
    </submittedName>
</protein>
<reference evidence="1" key="1">
    <citation type="submission" date="2020-05" db="EMBL/GenBank/DDBJ databases">
        <authorList>
            <person name="Chiriac C."/>
            <person name="Salcher M."/>
            <person name="Ghai R."/>
            <person name="Kavagutti S V."/>
        </authorList>
    </citation>
    <scope>NUCLEOTIDE SEQUENCE</scope>
</reference>
<gene>
    <name evidence="1" type="ORF">UFOVP22_27</name>
</gene>
<sequence length="66" mass="7580">MGYYSEQDISNQENEFYSDNSGEEAWFHSTISGFMDLIIKYGANEVVYHLPDVVKEGLLEAIIEDK</sequence>
<evidence type="ECO:0000313" key="1">
    <source>
        <dbReference type="EMBL" id="CAB4240918.1"/>
    </source>
</evidence>